<organism evidence="8 9">
    <name type="scientific">Arcobacter arenosus</name>
    <dbReference type="NCBI Taxonomy" id="2576037"/>
    <lineage>
        <taxon>Bacteria</taxon>
        <taxon>Pseudomonadati</taxon>
        <taxon>Campylobacterota</taxon>
        <taxon>Epsilonproteobacteria</taxon>
        <taxon>Campylobacterales</taxon>
        <taxon>Arcobacteraceae</taxon>
        <taxon>Arcobacter</taxon>
    </lineage>
</organism>
<feature type="transmembrane region" description="Helical" evidence="7">
    <location>
        <begin position="315"/>
        <end position="332"/>
    </location>
</feature>
<dbReference type="GO" id="GO:0005886">
    <property type="term" value="C:plasma membrane"/>
    <property type="evidence" value="ECO:0007669"/>
    <property type="project" value="UniProtKB-SubCell"/>
</dbReference>
<feature type="transmembrane region" description="Helical" evidence="7">
    <location>
        <begin position="289"/>
        <end position="308"/>
    </location>
</feature>
<evidence type="ECO:0000313" key="9">
    <source>
        <dbReference type="Proteomes" id="UP000308901"/>
    </source>
</evidence>
<comment type="caution">
    <text evidence="8">The sequence shown here is derived from an EMBL/GenBank/DDBJ whole genome shotgun (WGS) entry which is preliminary data.</text>
</comment>
<gene>
    <name evidence="8" type="ORF">FDK22_06450</name>
</gene>
<dbReference type="InterPro" id="IPR052049">
    <property type="entry name" value="Electron_transfer_protein"/>
</dbReference>
<name>A0A5R8Y3E6_9BACT</name>
<evidence type="ECO:0000256" key="6">
    <source>
        <dbReference type="ARBA" id="ARBA00023136"/>
    </source>
</evidence>
<feature type="transmembrane region" description="Helical" evidence="7">
    <location>
        <begin position="367"/>
        <end position="384"/>
    </location>
</feature>
<protein>
    <submittedName>
        <fullName evidence="8">Molybdopterin oxidoreductase</fullName>
    </submittedName>
</protein>
<keyword evidence="6 7" id="KW-0472">Membrane</keyword>
<dbReference type="Proteomes" id="UP000308901">
    <property type="component" value="Unassembled WGS sequence"/>
</dbReference>
<dbReference type="RefSeq" id="WP_138152091.1">
    <property type="nucleotide sequence ID" value="NZ_CBDDKQ010000002.1"/>
</dbReference>
<dbReference type="EMBL" id="VANU01000002">
    <property type="protein sequence ID" value="TLP39508.1"/>
    <property type="molecule type" value="Genomic_DNA"/>
</dbReference>
<dbReference type="PANTHER" id="PTHR34856">
    <property type="entry name" value="PROTEIN NRFD"/>
    <property type="match status" value="1"/>
</dbReference>
<dbReference type="PANTHER" id="PTHR34856:SF2">
    <property type="entry name" value="PROTEIN NRFD"/>
    <property type="match status" value="1"/>
</dbReference>
<feature type="transmembrane region" description="Helical" evidence="7">
    <location>
        <begin position="70"/>
        <end position="91"/>
    </location>
</feature>
<feature type="transmembrane region" description="Helical" evidence="7">
    <location>
        <begin position="209"/>
        <end position="229"/>
    </location>
</feature>
<feature type="transmembrane region" description="Helical" evidence="7">
    <location>
        <begin position="142"/>
        <end position="162"/>
    </location>
</feature>
<evidence type="ECO:0000313" key="8">
    <source>
        <dbReference type="EMBL" id="TLP39508.1"/>
    </source>
</evidence>
<feature type="transmembrane region" description="Helical" evidence="7">
    <location>
        <begin position="174"/>
        <end position="197"/>
    </location>
</feature>
<dbReference type="OrthoDB" id="9772767at2"/>
<comment type="subcellular location">
    <subcellularLocation>
        <location evidence="1">Cell membrane</location>
        <topology evidence="1">Multi-pass membrane protein</topology>
    </subcellularLocation>
</comment>
<feature type="transmembrane region" description="Helical" evidence="7">
    <location>
        <begin position="103"/>
        <end position="122"/>
    </location>
</feature>
<keyword evidence="9" id="KW-1185">Reference proteome</keyword>
<evidence type="ECO:0000256" key="2">
    <source>
        <dbReference type="ARBA" id="ARBA00008929"/>
    </source>
</evidence>
<evidence type="ECO:0000256" key="1">
    <source>
        <dbReference type="ARBA" id="ARBA00004651"/>
    </source>
</evidence>
<evidence type="ECO:0000256" key="3">
    <source>
        <dbReference type="ARBA" id="ARBA00022475"/>
    </source>
</evidence>
<keyword evidence="5 7" id="KW-1133">Transmembrane helix</keyword>
<proteinExistence type="inferred from homology"/>
<dbReference type="Pfam" id="PF03916">
    <property type="entry name" value="NrfD"/>
    <property type="match status" value="1"/>
</dbReference>
<dbReference type="InterPro" id="IPR005614">
    <property type="entry name" value="NrfD-like"/>
</dbReference>
<feature type="transmembrane region" description="Helical" evidence="7">
    <location>
        <begin position="249"/>
        <end position="269"/>
    </location>
</feature>
<feature type="transmembrane region" description="Helical" evidence="7">
    <location>
        <begin position="28"/>
        <end position="50"/>
    </location>
</feature>
<evidence type="ECO:0000256" key="7">
    <source>
        <dbReference type="SAM" id="Phobius"/>
    </source>
</evidence>
<keyword evidence="3" id="KW-1003">Cell membrane</keyword>
<dbReference type="AlphaFoldDB" id="A0A5R8Y3E6"/>
<keyword evidence="4 7" id="KW-0812">Transmembrane</keyword>
<evidence type="ECO:0000256" key="4">
    <source>
        <dbReference type="ARBA" id="ARBA00022692"/>
    </source>
</evidence>
<sequence>MNFLRSIIPFNEVSLKDLFTFEKRFSNVTMALLTLGLLALFIAGAAIYFIEGHHSYNVYKQHPWGLIIGMYVFFVVSSTGLCIMSSLGHVFGIKEFEIIGKRAILGAIVTICSGFVVIALEIGHPIRMVIYNVLTPNFTSAIWWMGTLYGLYLCFIIMEFIFLMRDDHKWSKFFGLGGLLVGIAAHSNLGAVFGFLIARPIANGVFFPIYFILSAMITGSYLLFLMYGFRYKMDFPEEVKVMLTKLAKILGLLLAILMFFEIWRMFTTIYGGMPDKAEAAWHILTGPNFLIGEVLLGMVIPFIVILASKGKNIKGMVWASVTGMIGIFFMRYDLVHDTQLMPLNPLKLREYSVAPEFIEYFPSFSEIGIAIGGIGVCFVMYYFAEKLFNLDHDKKQH</sequence>
<comment type="similarity">
    <text evidence="2">Belongs to the NrfD family.</text>
</comment>
<reference evidence="8 9" key="1">
    <citation type="submission" date="2019-05" db="EMBL/GenBank/DDBJ databases">
        <title>Arcobacter sp. nov., isolated from sea sediment.</title>
        <authorList>
            <person name="Kim W."/>
        </authorList>
    </citation>
    <scope>NUCLEOTIDE SEQUENCE [LARGE SCALE GENOMIC DNA]</scope>
    <source>
        <strain evidence="8 9">CAU 1517</strain>
    </source>
</reference>
<evidence type="ECO:0000256" key="5">
    <source>
        <dbReference type="ARBA" id="ARBA00022989"/>
    </source>
</evidence>
<accession>A0A5R8Y3E6</accession>